<dbReference type="GO" id="GO:0030253">
    <property type="term" value="P:protein secretion by the type I secretion system"/>
    <property type="evidence" value="ECO:0007669"/>
    <property type="project" value="InterPro"/>
</dbReference>
<dbReference type="PROSITE" id="PS50893">
    <property type="entry name" value="ABC_TRANSPORTER_2"/>
    <property type="match status" value="1"/>
</dbReference>
<evidence type="ECO:0000256" key="6">
    <source>
        <dbReference type="ARBA" id="ARBA00023136"/>
    </source>
</evidence>
<dbReference type="GO" id="GO:0005524">
    <property type="term" value="F:ATP binding"/>
    <property type="evidence" value="ECO:0007669"/>
    <property type="project" value="UniProtKB-KW"/>
</dbReference>
<dbReference type="SMART" id="SM00382">
    <property type="entry name" value="AAA"/>
    <property type="match status" value="1"/>
</dbReference>
<dbReference type="InterPro" id="IPR011527">
    <property type="entry name" value="ABC1_TM_dom"/>
</dbReference>
<dbReference type="InterPro" id="IPR036640">
    <property type="entry name" value="ABC1_TM_sf"/>
</dbReference>
<dbReference type="InterPro" id="IPR017871">
    <property type="entry name" value="ABC_transporter-like_CS"/>
</dbReference>
<dbReference type="PROSITE" id="PS00211">
    <property type="entry name" value="ABC_TRANSPORTER_1"/>
    <property type="match status" value="1"/>
</dbReference>
<dbReference type="SUPFAM" id="SSF90123">
    <property type="entry name" value="ABC transporter transmembrane region"/>
    <property type="match status" value="1"/>
</dbReference>
<keyword evidence="6 7" id="KW-0472">Membrane</keyword>
<feature type="transmembrane region" description="Helical" evidence="7">
    <location>
        <begin position="20"/>
        <end position="42"/>
    </location>
</feature>
<evidence type="ECO:0000259" key="9">
    <source>
        <dbReference type="PROSITE" id="PS50929"/>
    </source>
</evidence>
<dbReference type="InterPro" id="IPR003593">
    <property type="entry name" value="AAA+_ATPase"/>
</dbReference>
<dbReference type="GO" id="GO:0030256">
    <property type="term" value="C:type I protein secretion system complex"/>
    <property type="evidence" value="ECO:0007669"/>
    <property type="project" value="InterPro"/>
</dbReference>
<evidence type="ECO:0000256" key="1">
    <source>
        <dbReference type="ARBA" id="ARBA00004651"/>
    </source>
</evidence>
<dbReference type="GO" id="GO:0034040">
    <property type="term" value="F:ATPase-coupled lipid transmembrane transporter activity"/>
    <property type="evidence" value="ECO:0007669"/>
    <property type="project" value="TreeGrafter"/>
</dbReference>
<dbReference type="EMBL" id="FWPT01000005">
    <property type="protein sequence ID" value="SMA47084.1"/>
    <property type="molecule type" value="Genomic_DNA"/>
</dbReference>
<dbReference type="SUPFAM" id="SSF52540">
    <property type="entry name" value="P-loop containing nucleoside triphosphate hydrolases"/>
    <property type="match status" value="1"/>
</dbReference>
<dbReference type="Proteomes" id="UP000196573">
    <property type="component" value="Unassembled WGS sequence"/>
</dbReference>
<dbReference type="InterPro" id="IPR039421">
    <property type="entry name" value="Type_1_exporter"/>
</dbReference>
<dbReference type="OrthoDB" id="9806127at2"/>
<evidence type="ECO:0000256" key="4">
    <source>
        <dbReference type="ARBA" id="ARBA00022840"/>
    </source>
</evidence>
<sequence>MTENRSSTFQKAVSAVRSQLGIVLGFSFFLNLLMLTVPLYMLQVYDRVLTAGSVPTLMALTLVAVGLVLMASVLEWVRSRLLVRLAALMEQGLEVPLLQQLLQSRNEQADRQRLADMERVSGFLSGAGVLALCDAPWLPVYLLVITALHPVLGLIATVGAVVLALVALVSDRTTRELLITASGLRTKASRFAERALDNAEVTRTLGMAGGLVKHWQEQRVQASESHFRASDQGGNYQAIGKFLRPVLQISMLGAGAVLVLNQQMTAGAMVAGSILLGRALAPLEMTIGQLRNIRLTRQAWRDLMEFFTTSEQPASSMPLPRPAGELTVEKLVAPVPGSERPVIKGIGFSLQAGESLAVVGHSASGKSTLARLLTGSWAPSSGAVRLDGADVSQWQREELGHWLGYLPQDVELFPGTVRDNIARFGDVDAEEVVRVARMADIHELILSLPDGYETLIETTSGFHLSGGQRQRVALARALYGNPSFIVLDEPDASLDRVGEQALVQVLQQLKENKTTVVVITHRPTLLRCVDKVLVLANGCIEHFGEARQTLTSVSDTRQEVAV</sequence>
<keyword evidence="11" id="KW-1185">Reference proteome</keyword>
<dbReference type="PANTHER" id="PTHR24221:SF248">
    <property type="entry name" value="ABC TRANSPORTER TRANSMEMBRANE REGION"/>
    <property type="match status" value="1"/>
</dbReference>
<feature type="transmembrane region" description="Helical" evidence="7">
    <location>
        <begin position="242"/>
        <end position="260"/>
    </location>
</feature>
<feature type="transmembrane region" description="Helical" evidence="7">
    <location>
        <begin position="120"/>
        <end position="145"/>
    </location>
</feature>
<evidence type="ECO:0000256" key="3">
    <source>
        <dbReference type="ARBA" id="ARBA00022741"/>
    </source>
</evidence>
<name>A0A1X7AJU3_9GAMM</name>
<organism evidence="10 11">
    <name type="scientific">Parendozoicomonas haliclonae</name>
    <dbReference type="NCBI Taxonomy" id="1960125"/>
    <lineage>
        <taxon>Bacteria</taxon>
        <taxon>Pseudomonadati</taxon>
        <taxon>Pseudomonadota</taxon>
        <taxon>Gammaproteobacteria</taxon>
        <taxon>Oceanospirillales</taxon>
        <taxon>Endozoicomonadaceae</taxon>
        <taxon>Parendozoicomonas</taxon>
    </lineage>
</organism>
<dbReference type="Gene3D" id="1.20.1560.10">
    <property type="entry name" value="ABC transporter type 1, transmembrane domain"/>
    <property type="match status" value="1"/>
</dbReference>
<dbReference type="NCBIfam" id="TIGR01842">
    <property type="entry name" value="type_I_sec_PrtD"/>
    <property type="match status" value="1"/>
</dbReference>
<evidence type="ECO:0000313" key="10">
    <source>
        <dbReference type="EMBL" id="SMA47084.1"/>
    </source>
</evidence>
<dbReference type="PROSITE" id="PS50929">
    <property type="entry name" value="ABC_TM1F"/>
    <property type="match status" value="1"/>
</dbReference>
<dbReference type="Pfam" id="PF00005">
    <property type="entry name" value="ABC_tran"/>
    <property type="match status" value="1"/>
</dbReference>
<dbReference type="PANTHER" id="PTHR24221">
    <property type="entry name" value="ATP-BINDING CASSETTE SUB-FAMILY B"/>
    <property type="match status" value="1"/>
</dbReference>
<feature type="domain" description="ABC transmembrane type-1" evidence="9">
    <location>
        <begin position="22"/>
        <end position="295"/>
    </location>
</feature>
<feature type="domain" description="ABC transporter" evidence="8">
    <location>
        <begin position="326"/>
        <end position="562"/>
    </location>
</feature>
<evidence type="ECO:0000313" key="11">
    <source>
        <dbReference type="Proteomes" id="UP000196573"/>
    </source>
</evidence>
<dbReference type="AlphaFoldDB" id="A0A1X7AJU3"/>
<dbReference type="Gene3D" id="3.40.50.300">
    <property type="entry name" value="P-loop containing nucleotide triphosphate hydrolases"/>
    <property type="match status" value="1"/>
</dbReference>
<reference evidence="10 11" key="1">
    <citation type="submission" date="2017-03" db="EMBL/GenBank/DDBJ databases">
        <authorList>
            <person name="Afonso C.L."/>
            <person name="Miller P.J."/>
            <person name="Scott M.A."/>
            <person name="Spackman E."/>
            <person name="Goraichik I."/>
            <person name="Dimitrov K.M."/>
            <person name="Suarez D.L."/>
            <person name="Swayne D.E."/>
        </authorList>
    </citation>
    <scope>NUCLEOTIDE SEQUENCE [LARGE SCALE GENOMIC DNA]</scope>
    <source>
        <strain evidence="10">SB41UT1</strain>
    </source>
</reference>
<dbReference type="InterPro" id="IPR027417">
    <property type="entry name" value="P-loop_NTPase"/>
</dbReference>
<evidence type="ECO:0000259" key="8">
    <source>
        <dbReference type="PROSITE" id="PS50893"/>
    </source>
</evidence>
<dbReference type="GO" id="GO:0005886">
    <property type="term" value="C:plasma membrane"/>
    <property type="evidence" value="ECO:0007669"/>
    <property type="project" value="UniProtKB-SubCell"/>
</dbReference>
<dbReference type="InterPro" id="IPR010128">
    <property type="entry name" value="ATPase_T1SS_PrtD-like"/>
</dbReference>
<keyword evidence="5 7" id="KW-1133">Transmembrane helix</keyword>
<comment type="subcellular location">
    <subcellularLocation>
        <location evidence="1">Cell membrane</location>
        <topology evidence="1">Multi-pass membrane protein</topology>
    </subcellularLocation>
</comment>
<keyword evidence="2 7" id="KW-0812">Transmembrane</keyword>
<dbReference type="RefSeq" id="WP_087109993.1">
    <property type="nucleotide sequence ID" value="NZ_CBCSCN010000003.1"/>
</dbReference>
<feature type="transmembrane region" description="Helical" evidence="7">
    <location>
        <begin position="54"/>
        <end position="74"/>
    </location>
</feature>
<proteinExistence type="predicted"/>
<feature type="transmembrane region" description="Helical" evidence="7">
    <location>
        <begin position="151"/>
        <end position="169"/>
    </location>
</feature>
<evidence type="ECO:0000256" key="5">
    <source>
        <dbReference type="ARBA" id="ARBA00022989"/>
    </source>
</evidence>
<accession>A0A1X7AJU3</accession>
<dbReference type="InterPro" id="IPR003439">
    <property type="entry name" value="ABC_transporter-like_ATP-bd"/>
</dbReference>
<dbReference type="GO" id="GO:0016887">
    <property type="term" value="F:ATP hydrolysis activity"/>
    <property type="evidence" value="ECO:0007669"/>
    <property type="project" value="InterPro"/>
</dbReference>
<keyword evidence="3" id="KW-0547">Nucleotide-binding</keyword>
<protein>
    <submittedName>
        <fullName evidence="10">Type I secretion system ATP-binding protein PrsD</fullName>
    </submittedName>
</protein>
<dbReference type="GO" id="GO:0140359">
    <property type="term" value="F:ABC-type transporter activity"/>
    <property type="evidence" value="ECO:0007669"/>
    <property type="project" value="InterPro"/>
</dbReference>
<keyword evidence="4 10" id="KW-0067">ATP-binding</keyword>
<evidence type="ECO:0000256" key="2">
    <source>
        <dbReference type="ARBA" id="ARBA00022692"/>
    </source>
</evidence>
<evidence type="ECO:0000256" key="7">
    <source>
        <dbReference type="SAM" id="Phobius"/>
    </source>
</evidence>
<gene>
    <name evidence="10" type="primary">prsD</name>
    <name evidence="10" type="ORF">EHSB41UT_02305</name>
</gene>
<dbReference type="Pfam" id="PF00664">
    <property type="entry name" value="ABC_membrane"/>
    <property type="match status" value="1"/>
</dbReference>